<dbReference type="InterPro" id="IPR028765">
    <property type="entry name" value="IQCB1"/>
</dbReference>
<comment type="caution">
    <text evidence="1">The sequence shown here is derived from an EMBL/GenBank/DDBJ whole genome shotgun (WGS) entry which is preliminary data.</text>
</comment>
<reference evidence="1" key="1">
    <citation type="journal article" date="2023" name="IScience">
        <title>Live-bearing cockroach genome reveals convergent evolutionary mechanisms linked to viviparity in insects and beyond.</title>
        <authorList>
            <person name="Fouks B."/>
            <person name="Harrison M.C."/>
            <person name="Mikhailova A.A."/>
            <person name="Marchal E."/>
            <person name="English S."/>
            <person name="Carruthers M."/>
            <person name="Jennings E.C."/>
            <person name="Chiamaka E.L."/>
            <person name="Frigard R.A."/>
            <person name="Pippel M."/>
            <person name="Attardo G.M."/>
            <person name="Benoit J.B."/>
            <person name="Bornberg-Bauer E."/>
            <person name="Tobe S.S."/>
        </authorList>
    </citation>
    <scope>NUCLEOTIDE SEQUENCE</scope>
    <source>
        <strain evidence="1">Stay&amp;Tobe</strain>
    </source>
</reference>
<dbReference type="SUPFAM" id="SSF52540">
    <property type="entry name" value="P-loop containing nucleoside triphosphate hydrolases"/>
    <property type="match status" value="1"/>
</dbReference>
<dbReference type="InterPro" id="IPR000048">
    <property type="entry name" value="IQ_motif_EF-hand-BS"/>
</dbReference>
<dbReference type="GO" id="GO:0005516">
    <property type="term" value="F:calmodulin binding"/>
    <property type="evidence" value="ECO:0007669"/>
    <property type="project" value="InterPro"/>
</dbReference>
<dbReference type="Proteomes" id="UP001233999">
    <property type="component" value="Unassembled WGS sequence"/>
</dbReference>
<dbReference type="EMBL" id="JASPKZ010008285">
    <property type="protein sequence ID" value="KAJ9580539.1"/>
    <property type="molecule type" value="Genomic_DNA"/>
</dbReference>
<gene>
    <name evidence="1" type="ORF">L9F63_024279</name>
</gene>
<organism evidence="1 2">
    <name type="scientific">Diploptera punctata</name>
    <name type="common">Pacific beetle cockroach</name>
    <dbReference type="NCBI Taxonomy" id="6984"/>
    <lineage>
        <taxon>Eukaryota</taxon>
        <taxon>Metazoa</taxon>
        <taxon>Ecdysozoa</taxon>
        <taxon>Arthropoda</taxon>
        <taxon>Hexapoda</taxon>
        <taxon>Insecta</taxon>
        <taxon>Pterygota</taxon>
        <taxon>Neoptera</taxon>
        <taxon>Polyneoptera</taxon>
        <taxon>Dictyoptera</taxon>
        <taxon>Blattodea</taxon>
        <taxon>Blaberoidea</taxon>
        <taxon>Blaberidae</taxon>
        <taxon>Diplopterinae</taxon>
        <taxon>Diploptera</taxon>
    </lineage>
</organism>
<evidence type="ECO:0000313" key="2">
    <source>
        <dbReference type="Proteomes" id="UP001233999"/>
    </source>
</evidence>
<dbReference type="Pfam" id="PF00612">
    <property type="entry name" value="IQ"/>
    <property type="match status" value="2"/>
</dbReference>
<dbReference type="AlphaFoldDB" id="A0AAD7ZH25"/>
<evidence type="ECO:0000313" key="1">
    <source>
        <dbReference type="EMBL" id="KAJ9580539.1"/>
    </source>
</evidence>
<accession>A0AAD7ZH25</accession>
<keyword evidence="2" id="KW-1185">Reference proteome</keyword>
<dbReference type="Gene3D" id="1.20.5.190">
    <property type="match status" value="1"/>
</dbReference>
<sequence length="225" mass="26976">MDWTPLKKDLTRRRFLELHLDVVSSLPADHLAFYLNDLCETSARRIQTAWRGYRARKKFSEQKEELYREKAAVAIQRQVRHWLHSKAERQELSKQQESYLTNRINEERLQQLQQKANRWQENHDTKFPGIKQMSDTHSDVQNRLENFYWKMNEGENRHQRMSARCAQLEAISMLMKELPPLSQSEDVDLSWYHCTSLPLATAARIAHKRQLKSMNAPWWNKLKMQ</sequence>
<dbReference type="PANTHER" id="PTHR15673">
    <property type="entry name" value="IQ CALMODULIN-BINDING MOTIF CONTAINING PROTEIN 1"/>
    <property type="match status" value="1"/>
</dbReference>
<dbReference type="PANTHER" id="PTHR15673:SF2">
    <property type="entry name" value="IQ CALMODULIN-BINDING MOTIF-CONTAINING PROTEIN 1"/>
    <property type="match status" value="1"/>
</dbReference>
<protein>
    <submittedName>
        <fullName evidence="1">Uncharacterized protein</fullName>
    </submittedName>
</protein>
<dbReference type="PROSITE" id="PS50096">
    <property type="entry name" value="IQ"/>
    <property type="match status" value="1"/>
</dbReference>
<dbReference type="GO" id="GO:0060271">
    <property type="term" value="P:cilium assembly"/>
    <property type="evidence" value="ECO:0007669"/>
    <property type="project" value="InterPro"/>
</dbReference>
<reference evidence="1" key="2">
    <citation type="submission" date="2023-05" db="EMBL/GenBank/DDBJ databases">
        <authorList>
            <person name="Fouks B."/>
        </authorList>
    </citation>
    <scope>NUCLEOTIDE SEQUENCE</scope>
    <source>
        <strain evidence="1">Stay&amp;Tobe</strain>
        <tissue evidence="1">Testes</tissue>
    </source>
</reference>
<name>A0AAD7ZH25_DIPPU</name>
<dbReference type="GO" id="GO:0005929">
    <property type="term" value="C:cilium"/>
    <property type="evidence" value="ECO:0007669"/>
    <property type="project" value="TreeGrafter"/>
</dbReference>
<proteinExistence type="predicted"/>
<dbReference type="InterPro" id="IPR027417">
    <property type="entry name" value="P-loop_NTPase"/>
</dbReference>